<dbReference type="Pfam" id="PF11832">
    <property type="entry name" value="DUF3352"/>
    <property type="match status" value="1"/>
</dbReference>
<protein>
    <recommendedName>
        <fullName evidence="4">DUF3352 domain-containing protein</fullName>
    </recommendedName>
</protein>
<feature type="transmembrane region" description="Helical" evidence="1">
    <location>
        <begin position="7"/>
        <end position="28"/>
    </location>
</feature>
<dbReference type="eggNOG" id="COG3827">
    <property type="taxonomic scope" value="Bacteria"/>
</dbReference>
<keyword evidence="1" id="KW-0472">Membrane</keyword>
<keyword evidence="3" id="KW-1185">Reference proteome</keyword>
<dbReference type="RefSeq" id="WP_012164119.1">
    <property type="nucleotide sequence ID" value="NC_009925.1"/>
</dbReference>
<name>B0C5L9_ACAM1</name>
<dbReference type="HOGENOM" id="CLU_029185_0_0_3"/>
<dbReference type="EMBL" id="CP000828">
    <property type="protein sequence ID" value="ABW28740.1"/>
    <property type="molecule type" value="Genomic_DNA"/>
</dbReference>
<keyword evidence="1" id="KW-0812">Transmembrane</keyword>
<dbReference type="STRING" id="329726.AM1_3750"/>
<reference evidence="2 3" key="1">
    <citation type="journal article" date="2008" name="Proc. Natl. Acad. Sci. U.S.A.">
        <title>Niche adaptation and genome expansion in the chlorophyll d-producing cyanobacterium Acaryochloris marina.</title>
        <authorList>
            <person name="Swingley W.D."/>
            <person name="Chen M."/>
            <person name="Cheung P.C."/>
            <person name="Conrad A.L."/>
            <person name="Dejesa L.C."/>
            <person name="Hao J."/>
            <person name="Honchak B.M."/>
            <person name="Karbach L.E."/>
            <person name="Kurdoglu A."/>
            <person name="Lahiri S."/>
            <person name="Mastrian S.D."/>
            <person name="Miyashita H."/>
            <person name="Page L."/>
            <person name="Ramakrishna P."/>
            <person name="Satoh S."/>
            <person name="Sattley W.M."/>
            <person name="Shimada Y."/>
            <person name="Taylor H.L."/>
            <person name="Tomo T."/>
            <person name="Tsuchiya T."/>
            <person name="Wang Z.T."/>
            <person name="Raymond J."/>
            <person name="Mimuro M."/>
            <person name="Blankenship R.E."/>
            <person name="Touchman J.W."/>
        </authorList>
    </citation>
    <scope>NUCLEOTIDE SEQUENCE [LARGE SCALE GENOMIC DNA]</scope>
    <source>
        <strain evidence="3">MBIC 11017</strain>
    </source>
</reference>
<dbReference type="OrthoDB" id="451203at2"/>
<dbReference type="AlphaFoldDB" id="B0C5L9"/>
<dbReference type="KEGG" id="amr:AM1_3750"/>
<gene>
    <name evidence="2" type="ordered locus">AM1_3750</name>
</gene>
<evidence type="ECO:0008006" key="4">
    <source>
        <dbReference type="Google" id="ProtNLM"/>
    </source>
</evidence>
<sequence>MATKWKLIVPGIIAGAVAIGGIAAYFYLKVIPAREGTSPVASAKIVPDEAWMAGYVDITSDSWEKLKDFGTPEAQDLVFGGFDEMTADIKKELAEDKLDYDKDIKPWLGSVMFAAVPASEDKPAPSMLMVIGIKDKVEVLNFANKMKDKEDLEVKETDHKGVKILEIDASGSPSYVAILENHLAMSDNQDVVKKAIDSSKGDPSLASDGETRKILEESLKMDNPVAQIFIPNYGKLITQAAAFNPSNPLPPQLKDQLDQIKSVSVGMGIDNEGVRFRAVTKVNPDSFKWEFKPVPGKIISQFPANTLLSANAGNLSSQWNYALQQLDSVPEFKEGLDEVRQQIRQTTQLDLDKDIIGWMDKEVGLALIPGNQGVLQSVGFGGTLVFKTSDRAKAEATFAKLDDLVKQSNVPVNKSKIGNVDVTQWQFPPTKETLAGHGWIDNETVFFAIGDPIIKVMAKPDKTLDQSETFKSVTRTLPQSNSGYFFVNMDEANKVILSNPAITSQGLITPEVEAVLKSIRGIGIASTQMDKTTYTGDVLLALKPKS</sequence>
<evidence type="ECO:0000313" key="3">
    <source>
        <dbReference type="Proteomes" id="UP000000268"/>
    </source>
</evidence>
<dbReference type="InterPro" id="IPR021787">
    <property type="entry name" value="DUF3352"/>
</dbReference>
<accession>B0C5L9</accession>
<keyword evidence="1" id="KW-1133">Transmembrane helix</keyword>
<evidence type="ECO:0000313" key="2">
    <source>
        <dbReference type="EMBL" id="ABW28740.1"/>
    </source>
</evidence>
<evidence type="ECO:0000256" key="1">
    <source>
        <dbReference type="SAM" id="Phobius"/>
    </source>
</evidence>
<dbReference type="Proteomes" id="UP000000268">
    <property type="component" value="Chromosome"/>
</dbReference>
<organism evidence="2 3">
    <name type="scientific">Acaryochloris marina (strain MBIC 11017)</name>
    <dbReference type="NCBI Taxonomy" id="329726"/>
    <lineage>
        <taxon>Bacteria</taxon>
        <taxon>Bacillati</taxon>
        <taxon>Cyanobacteriota</taxon>
        <taxon>Cyanophyceae</taxon>
        <taxon>Acaryochloridales</taxon>
        <taxon>Acaryochloridaceae</taxon>
        <taxon>Acaryochloris</taxon>
    </lineage>
</organism>
<proteinExistence type="predicted"/>